<dbReference type="InterPro" id="IPR045595">
    <property type="entry name" value="SufBD_N"/>
</dbReference>
<evidence type="ECO:0000313" key="5">
    <source>
        <dbReference type="Proteomes" id="UP000321721"/>
    </source>
</evidence>
<reference evidence="4 5" key="1">
    <citation type="submission" date="2019-08" db="EMBL/GenBank/DDBJ databases">
        <title>Genome of Vicingus serpentipes NCIMB 15042.</title>
        <authorList>
            <person name="Bowman J.P."/>
        </authorList>
    </citation>
    <scope>NUCLEOTIDE SEQUENCE [LARGE SCALE GENOMIC DNA]</scope>
    <source>
        <strain evidence="4 5">NCIMB 15042</strain>
    </source>
</reference>
<dbReference type="Pfam" id="PF01458">
    <property type="entry name" value="SUFBD_core"/>
    <property type="match status" value="1"/>
</dbReference>
<gene>
    <name evidence="4" type="primary">sufD</name>
    <name evidence="4" type="ORF">FRY74_10680</name>
</gene>
<evidence type="ECO:0000259" key="2">
    <source>
        <dbReference type="Pfam" id="PF01458"/>
    </source>
</evidence>
<protein>
    <submittedName>
        <fullName evidence="4">Fe-S cluster assembly protein SufD</fullName>
    </submittedName>
</protein>
<evidence type="ECO:0000259" key="3">
    <source>
        <dbReference type="Pfam" id="PF19295"/>
    </source>
</evidence>
<dbReference type="OrthoDB" id="9768262at2"/>
<dbReference type="PANTHER" id="PTHR43575:SF1">
    <property type="entry name" value="PROTEIN ABCI7, CHLOROPLASTIC"/>
    <property type="match status" value="1"/>
</dbReference>
<dbReference type="InterPro" id="IPR011542">
    <property type="entry name" value="SUF_FeS_clus_asmbl_SufD"/>
</dbReference>
<comment type="similarity">
    <text evidence="1">Belongs to the iron-sulfur cluster assembly SufBD family.</text>
</comment>
<sequence>MTTQELTKKDILLENLSQLDFSNEPQFAKELRAKSKLAIAKLDFPSSKTEYWKYTRVGKIINKNYNIQREVSTNNLDISSFLIPNLDANIVVIENGFYREDLAKVENENGVKIISIKNSIANSDEFVKDHLGSLAKVENEIFVALNSFSFTDGVYIGLDKNIIASKPIHIINIVTESSLHTNTRTIVKAHDGASVKIIETFVKLNAENSFSNSVAEFFLNPNSKIEYNKIQDKEDNNYHIATEQAYQRADSTFTINTAIFNGAIVRNNLNIEVNASNCETNLNGLYLGKNQDHIDNHTVVDHMKPHCNSNEVYKGVLDDESIGVFNGKVFVRQDAQITNAFQQNNNILLSDNASVNSKPELEIYADDVKCSHGSTTGQIDDEAIFYLQSRGISRRSALNLMINAFAKDALEKITLEPLQIYIDQKIEERFAK</sequence>
<dbReference type="InterPro" id="IPR000825">
    <property type="entry name" value="SUF_FeS_clus_asmbl_SufBD_core"/>
</dbReference>
<dbReference type="NCBIfam" id="TIGR01981">
    <property type="entry name" value="sufD"/>
    <property type="match status" value="1"/>
</dbReference>
<dbReference type="GO" id="GO:0016226">
    <property type="term" value="P:iron-sulfur cluster assembly"/>
    <property type="evidence" value="ECO:0007669"/>
    <property type="project" value="InterPro"/>
</dbReference>
<dbReference type="PANTHER" id="PTHR43575">
    <property type="entry name" value="PROTEIN ABCI7, CHLOROPLASTIC"/>
    <property type="match status" value="1"/>
</dbReference>
<proteinExistence type="inferred from homology"/>
<feature type="domain" description="SUF system FeS cluster assembly SufBD N-terminal" evidence="3">
    <location>
        <begin position="23"/>
        <end position="170"/>
    </location>
</feature>
<comment type="caution">
    <text evidence="4">The sequence shown here is derived from an EMBL/GenBank/DDBJ whole genome shotgun (WGS) entry which is preliminary data.</text>
</comment>
<name>A0A5C6RQH9_9FLAO</name>
<dbReference type="InterPro" id="IPR055346">
    <property type="entry name" value="Fe-S_cluster_assembly_SufBD"/>
</dbReference>
<dbReference type="InterPro" id="IPR037284">
    <property type="entry name" value="SUF_FeS_clus_asmbl_SufBD_sf"/>
</dbReference>
<dbReference type="AlphaFoldDB" id="A0A5C6RQH9"/>
<dbReference type="Pfam" id="PF19295">
    <property type="entry name" value="SufBD_N"/>
    <property type="match status" value="1"/>
</dbReference>
<keyword evidence="5" id="KW-1185">Reference proteome</keyword>
<evidence type="ECO:0000313" key="4">
    <source>
        <dbReference type="EMBL" id="TXB64249.1"/>
    </source>
</evidence>
<dbReference type="EMBL" id="VOOS01000005">
    <property type="protein sequence ID" value="TXB64249.1"/>
    <property type="molecule type" value="Genomic_DNA"/>
</dbReference>
<organism evidence="4 5">
    <name type="scientific">Vicingus serpentipes</name>
    <dbReference type="NCBI Taxonomy" id="1926625"/>
    <lineage>
        <taxon>Bacteria</taxon>
        <taxon>Pseudomonadati</taxon>
        <taxon>Bacteroidota</taxon>
        <taxon>Flavobacteriia</taxon>
        <taxon>Flavobacteriales</taxon>
        <taxon>Vicingaceae</taxon>
        <taxon>Vicingus</taxon>
    </lineage>
</organism>
<feature type="domain" description="SUF system FeS cluster assembly SufBD core" evidence="2">
    <location>
        <begin position="177"/>
        <end position="405"/>
    </location>
</feature>
<evidence type="ECO:0000256" key="1">
    <source>
        <dbReference type="ARBA" id="ARBA00043967"/>
    </source>
</evidence>
<accession>A0A5C6RQH9</accession>
<dbReference type="SUPFAM" id="SSF101960">
    <property type="entry name" value="Stabilizer of iron transporter SufD"/>
    <property type="match status" value="1"/>
</dbReference>
<dbReference type="RefSeq" id="WP_147101373.1">
    <property type="nucleotide sequence ID" value="NZ_VOOS01000005.1"/>
</dbReference>
<dbReference type="Proteomes" id="UP000321721">
    <property type="component" value="Unassembled WGS sequence"/>
</dbReference>